<organism evidence="2 3">
    <name type="scientific">Ruminiclostridium cellobioparum subsp. termitidis CT1112</name>
    <dbReference type="NCBI Taxonomy" id="1195236"/>
    <lineage>
        <taxon>Bacteria</taxon>
        <taxon>Bacillati</taxon>
        <taxon>Bacillota</taxon>
        <taxon>Clostridia</taxon>
        <taxon>Eubacteriales</taxon>
        <taxon>Oscillospiraceae</taxon>
        <taxon>Ruminiclostridium</taxon>
    </lineage>
</organism>
<dbReference type="PATRIC" id="fig|1195236.3.peg.3868"/>
<feature type="transmembrane region" description="Helical" evidence="1">
    <location>
        <begin position="238"/>
        <end position="254"/>
    </location>
</feature>
<proteinExistence type="predicted"/>
<gene>
    <name evidence="2" type="ORF">CTER_3651</name>
</gene>
<reference evidence="2 3" key="1">
    <citation type="journal article" date="2013" name="Genome Announc.">
        <title>Draft Genome Sequence of the Cellulolytic, Mesophilic, Anaerobic Bacterium Clostridium termitidis Strain CT1112 (DSM 5398).</title>
        <authorList>
            <person name="Lal S."/>
            <person name="Ramachandran U."/>
            <person name="Zhang X."/>
            <person name="Munir R."/>
            <person name="Sparling R."/>
            <person name="Levin D.B."/>
        </authorList>
    </citation>
    <scope>NUCLEOTIDE SEQUENCE [LARGE SCALE GENOMIC DNA]</scope>
    <source>
        <strain evidence="2 3">CT1112</strain>
    </source>
</reference>
<evidence type="ECO:0000313" key="3">
    <source>
        <dbReference type="Proteomes" id="UP000014155"/>
    </source>
</evidence>
<dbReference type="InterPro" id="IPR010390">
    <property type="entry name" value="ABC-2_transporter-like"/>
</dbReference>
<accession>S0FNB6</accession>
<feature type="transmembrane region" description="Helical" evidence="1">
    <location>
        <begin position="143"/>
        <end position="171"/>
    </location>
</feature>
<dbReference type="Pfam" id="PF06182">
    <property type="entry name" value="ABC2_membrane_6"/>
    <property type="match status" value="1"/>
</dbReference>
<keyword evidence="3" id="KW-1185">Reference proteome</keyword>
<feature type="transmembrane region" description="Helical" evidence="1">
    <location>
        <begin position="177"/>
        <end position="196"/>
    </location>
</feature>
<keyword evidence="1" id="KW-1133">Transmembrane helix</keyword>
<evidence type="ECO:0000256" key="1">
    <source>
        <dbReference type="SAM" id="Phobius"/>
    </source>
</evidence>
<keyword evidence="1" id="KW-0472">Membrane</keyword>
<protein>
    <submittedName>
        <fullName evidence="2">ABC-type uncharacterized transport system, permease component</fullName>
    </submittedName>
</protein>
<dbReference type="STRING" id="1195236.CTER_3651"/>
<name>S0FNB6_RUMCE</name>
<comment type="caution">
    <text evidence="2">The sequence shown here is derived from an EMBL/GenBank/DDBJ whole genome shotgun (WGS) entry which is preliminary data.</text>
</comment>
<keyword evidence="1" id="KW-0812">Transmembrane</keyword>
<feature type="transmembrane region" description="Helical" evidence="1">
    <location>
        <begin position="208"/>
        <end position="226"/>
    </location>
</feature>
<dbReference type="Proteomes" id="UP000014155">
    <property type="component" value="Unassembled WGS sequence"/>
</dbReference>
<evidence type="ECO:0000313" key="2">
    <source>
        <dbReference type="EMBL" id="EMS70639.1"/>
    </source>
</evidence>
<dbReference type="PANTHER" id="PTHR36832:SF1">
    <property type="entry name" value="SLR1174 PROTEIN"/>
    <property type="match status" value="1"/>
</dbReference>
<dbReference type="PANTHER" id="PTHR36832">
    <property type="entry name" value="SLR1174 PROTEIN-RELATED"/>
    <property type="match status" value="1"/>
</dbReference>
<feature type="transmembrane region" description="Helical" evidence="1">
    <location>
        <begin position="113"/>
        <end position="131"/>
    </location>
</feature>
<dbReference type="EMBL" id="AORV01000051">
    <property type="protein sequence ID" value="EMS70639.1"/>
    <property type="molecule type" value="Genomic_DNA"/>
</dbReference>
<sequence length="263" mass="30317">MRGYLNYTKISMESILAYPFNQWMKFFSKVLFLVMQVCLWNALYQSNGQISTGHGFNETMSYVIVVNIVNTFMESNITAWLNNEIRTGDIVFDLMRPLNFACMTFCKQMGETLLNVIFQTLPLLLISLLLGKNIAFCNSRLGLFLISIALGYIINFLYSYLVGIMAFWLIVTWPLNMLLSAVYKLLSGMWIPVFLFPEFLKSINNYLPFRYIYAVPAMIFTQYLSYEQIANELTAQCLWAGIFFVTAAGVWYLGRKRMVVQGG</sequence>
<dbReference type="eggNOG" id="COG4587">
    <property type="taxonomic scope" value="Bacteria"/>
</dbReference>
<dbReference type="RefSeq" id="WP_004628095.1">
    <property type="nucleotide sequence ID" value="NZ_AORV01000051.1"/>
</dbReference>
<dbReference type="AlphaFoldDB" id="S0FNB6"/>